<gene>
    <name evidence="1" type="ORF">JCGZ_19914</name>
</gene>
<evidence type="ECO:0008006" key="3">
    <source>
        <dbReference type="Google" id="ProtNLM"/>
    </source>
</evidence>
<organism evidence="1 2">
    <name type="scientific">Jatropha curcas</name>
    <name type="common">Barbados nut</name>
    <dbReference type="NCBI Taxonomy" id="180498"/>
    <lineage>
        <taxon>Eukaryota</taxon>
        <taxon>Viridiplantae</taxon>
        <taxon>Streptophyta</taxon>
        <taxon>Embryophyta</taxon>
        <taxon>Tracheophyta</taxon>
        <taxon>Spermatophyta</taxon>
        <taxon>Magnoliopsida</taxon>
        <taxon>eudicotyledons</taxon>
        <taxon>Gunneridae</taxon>
        <taxon>Pentapetalae</taxon>
        <taxon>rosids</taxon>
        <taxon>fabids</taxon>
        <taxon>Malpighiales</taxon>
        <taxon>Euphorbiaceae</taxon>
        <taxon>Crotonoideae</taxon>
        <taxon>Jatropheae</taxon>
        <taxon>Jatropha</taxon>
    </lineage>
</organism>
<dbReference type="OrthoDB" id="824499at2759"/>
<dbReference type="InterPro" id="IPR046960">
    <property type="entry name" value="PPR_At4g14850-like_plant"/>
</dbReference>
<dbReference type="Gene3D" id="1.25.40.10">
    <property type="entry name" value="Tetratricopeptide repeat domain"/>
    <property type="match status" value="1"/>
</dbReference>
<accession>A0A067K4R8</accession>
<name>A0A067K4R8_JATCU</name>
<protein>
    <recommendedName>
        <fullName evidence="3">Pentatricopeptide repeat-containing protein</fullName>
    </recommendedName>
</protein>
<dbReference type="PANTHER" id="PTHR47926:SF493">
    <property type="entry name" value="PENTATRICOPEPTIDE REPEAT-CONTAINING PROTEIN"/>
    <property type="match status" value="1"/>
</dbReference>
<dbReference type="GO" id="GO:0003723">
    <property type="term" value="F:RNA binding"/>
    <property type="evidence" value="ECO:0007669"/>
    <property type="project" value="InterPro"/>
</dbReference>
<dbReference type="Proteomes" id="UP000027138">
    <property type="component" value="Unassembled WGS sequence"/>
</dbReference>
<dbReference type="PANTHER" id="PTHR47926">
    <property type="entry name" value="PENTATRICOPEPTIDE REPEAT-CONTAINING PROTEIN"/>
    <property type="match status" value="1"/>
</dbReference>
<keyword evidence="2" id="KW-1185">Reference proteome</keyword>
<dbReference type="GO" id="GO:0009451">
    <property type="term" value="P:RNA modification"/>
    <property type="evidence" value="ECO:0007669"/>
    <property type="project" value="InterPro"/>
</dbReference>
<evidence type="ECO:0000313" key="1">
    <source>
        <dbReference type="EMBL" id="KDP27215.1"/>
    </source>
</evidence>
<dbReference type="STRING" id="180498.A0A067K4R8"/>
<dbReference type="AlphaFoldDB" id="A0A067K4R8"/>
<proteinExistence type="predicted"/>
<sequence length="120" mass="13637">MVMECMDVVKLLFHFQTNGSIWVEPNERAQVSPQDDHYTCIIDLLDRAGQLDEAYNLIRTMPFMPSRAIWGSLLGACVIHGNVEVAEVAAQWPFKLEPENTGNIKYCCQNFMLQLEDGKS</sequence>
<dbReference type="InterPro" id="IPR011990">
    <property type="entry name" value="TPR-like_helical_dom_sf"/>
</dbReference>
<reference evidence="1 2" key="1">
    <citation type="journal article" date="2014" name="PLoS ONE">
        <title>Global Analysis of Gene Expression Profiles in Physic Nut (Jatropha curcas L.) Seedlings Exposed to Salt Stress.</title>
        <authorList>
            <person name="Zhang L."/>
            <person name="Zhang C."/>
            <person name="Wu P."/>
            <person name="Chen Y."/>
            <person name="Li M."/>
            <person name="Jiang H."/>
            <person name="Wu G."/>
        </authorList>
    </citation>
    <scope>NUCLEOTIDE SEQUENCE [LARGE SCALE GENOMIC DNA]</scope>
    <source>
        <strain evidence="2">cv. GZQX0401</strain>
        <tissue evidence="1">Young leaves</tissue>
    </source>
</reference>
<dbReference type="EMBL" id="KK914862">
    <property type="protein sequence ID" value="KDP27215.1"/>
    <property type="molecule type" value="Genomic_DNA"/>
</dbReference>
<evidence type="ECO:0000313" key="2">
    <source>
        <dbReference type="Proteomes" id="UP000027138"/>
    </source>
</evidence>